<dbReference type="InterPro" id="IPR001518">
    <property type="entry name" value="Arginosuc_synth"/>
</dbReference>
<dbReference type="GO" id="GO:0005524">
    <property type="term" value="F:ATP binding"/>
    <property type="evidence" value="ECO:0007669"/>
    <property type="project" value="UniProtKB-KW"/>
</dbReference>
<evidence type="ECO:0000256" key="8">
    <source>
        <dbReference type="ARBA" id="ARBA00022840"/>
    </source>
</evidence>
<dbReference type="AlphaFoldDB" id="A0ABD1Y392"/>
<dbReference type="InterPro" id="IPR023434">
    <property type="entry name" value="Arginosuc_synth_type_1_subfam"/>
</dbReference>
<keyword evidence="6" id="KW-0028">Amino-acid biosynthesis</keyword>
<dbReference type="PROSITE" id="PS00565">
    <property type="entry name" value="ARGININOSUCCIN_SYN_2"/>
    <property type="match status" value="1"/>
</dbReference>
<dbReference type="InterPro" id="IPR048268">
    <property type="entry name" value="Arginosuc_syn_C"/>
</dbReference>
<dbReference type="InterPro" id="IPR018223">
    <property type="entry name" value="Arginosuc_synth_CS"/>
</dbReference>
<evidence type="ECO:0000259" key="11">
    <source>
        <dbReference type="Pfam" id="PF00764"/>
    </source>
</evidence>
<name>A0ABD1Y392_9MARC</name>
<dbReference type="Pfam" id="PF20979">
    <property type="entry name" value="Arginosuc_syn_C"/>
    <property type="match status" value="1"/>
</dbReference>
<comment type="subunit">
    <text evidence="2">Homotetramer.</text>
</comment>
<dbReference type="HAMAP" id="MF_00005">
    <property type="entry name" value="Arg_succ_synth_type1"/>
    <property type="match status" value="1"/>
</dbReference>
<evidence type="ECO:0000256" key="2">
    <source>
        <dbReference type="ARBA" id="ARBA00011881"/>
    </source>
</evidence>
<feature type="compositionally biased region" description="Low complexity" evidence="10">
    <location>
        <begin position="1"/>
        <end position="16"/>
    </location>
</feature>
<evidence type="ECO:0000256" key="3">
    <source>
        <dbReference type="ARBA" id="ARBA00012286"/>
    </source>
</evidence>
<dbReference type="FunFam" id="3.40.50.620:FF:000019">
    <property type="entry name" value="Argininosuccinate synthase"/>
    <property type="match status" value="1"/>
</dbReference>
<dbReference type="InterPro" id="IPR014729">
    <property type="entry name" value="Rossmann-like_a/b/a_fold"/>
</dbReference>
<proteinExistence type="inferred from homology"/>
<reference evidence="13 14" key="1">
    <citation type="submission" date="2024-09" db="EMBL/GenBank/DDBJ databases">
        <title>Chromosome-scale assembly of Riccia fluitans.</title>
        <authorList>
            <person name="Paukszto L."/>
            <person name="Sawicki J."/>
            <person name="Karawczyk K."/>
            <person name="Piernik-Szablinska J."/>
            <person name="Szczecinska M."/>
            <person name="Mazdziarz M."/>
        </authorList>
    </citation>
    <scope>NUCLEOTIDE SEQUENCE [LARGE SCALE GENOMIC DNA]</scope>
    <source>
        <strain evidence="13">Rf_01</strain>
        <tissue evidence="13">Aerial parts of the thallus</tissue>
    </source>
</reference>
<dbReference type="NCBIfam" id="NF001770">
    <property type="entry name" value="PRK00509.1"/>
    <property type="match status" value="1"/>
</dbReference>
<evidence type="ECO:0000313" key="14">
    <source>
        <dbReference type="Proteomes" id="UP001605036"/>
    </source>
</evidence>
<comment type="caution">
    <text evidence="13">The sequence shown here is derived from an EMBL/GenBank/DDBJ whole genome shotgun (WGS) entry which is preliminary data.</text>
</comment>
<dbReference type="Gene3D" id="3.90.1260.10">
    <property type="entry name" value="Argininosuccinate synthetase, chain A, domain 2"/>
    <property type="match status" value="1"/>
</dbReference>
<keyword evidence="5" id="KW-0436">Ligase</keyword>
<evidence type="ECO:0000256" key="9">
    <source>
        <dbReference type="ARBA" id="ARBA00029916"/>
    </source>
</evidence>
<dbReference type="Gene3D" id="3.40.50.620">
    <property type="entry name" value="HUPs"/>
    <property type="match status" value="1"/>
</dbReference>
<accession>A0ABD1Y392</accession>
<dbReference type="PANTHER" id="PTHR11587:SF2">
    <property type="entry name" value="ARGININOSUCCINATE SYNTHASE"/>
    <property type="match status" value="1"/>
</dbReference>
<dbReference type="EC" id="6.3.4.5" evidence="3"/>
<organism evidence="13 14">
    <name type="scientific">Riccia fluitans</name>
    <dbReference type="NCBI Taxonomy" id="41844"/>
    <lineage>
        <taxon>Eukaryota</taxon>
        <taxon>Viridiplantae</taxon>
        <taxon>Streptophyta</taxon>
        <taxon>Embryophyta</taxon>
        <taxon>Marchantiophyta</taxon>
        <taxon>Marchantiopsida</taxon>
        <taxon>Marchantiidae</taxon>
        <taxon>Marchantiales</taxon>
        <taxon>Ricciaceae</taxon>
        <taxon>Riccia</taxon>
    </lineage>
</organism>
<dbReference type="Proteomes" id="UP001605036">
    <property type="component" value="Unassembled WGS sequence"/>
</dbReference>
<feature type="region of interest" description="Disordered" evidence="10">
    <location>
        <begin position="1"/>
        <end position="24"/>
    </location>
</feature>
<dbReference type="SUPFAM" id="SSF52402">
    <property type="entry name" value="Adenine nucleotide alpha hydrolases-like"/>
    <property type="match status" value="1"/>
</dbReference>
<sequence length="501" mass="55145">MAALSASSFSSLSCFSDTRTPSVSTGEYDGLRKIGSVTCKAPQTGLPCLQFSHPRSSRLGLTGARAVLADKEVKASPAAKLAGGPRGKLGRVVLAYSGGLDTSVIVPWLRENYGCDVFCFTADVGQGDVETDGLFNKARASGASDLKIGDLKEEFVKDYIYPCLRAGAVYERKYLLGTSMARPIIAKAMVDYAREVGADAVAHGCTGKGNDQVRFELTFFALDPTLNIVAPWREWDIRGREDAIDYAKKHNVPVPVTKKSIYSRDRNLWHLSHEGDVLEDLTNEPKEDMFVLTKDPREAPDTPEYVDIAIEKGFPVSFKTAQSGDLVSVDFESMTPATLLAKLNEIGGRHGVGRVDMVENRLVGMKSRGVYETPGGTILTLACRELESLTLDRETIQVKDSLALKYAELVYAGRWFDPLRESLDAFMEKISETTTGVVRLKLFKGSVNVASRFSPYSLYREDISSFEEGSKIYNQADASGFIRLYGLPTRVRALRERKSHH</sequence>
<evidence type="ECO:0000256" key="6">
    <source>
        <dbReference type="ARBA" id="ARBA00022605"/>
    </source>
</evidence>
<dbReference type="InterPro" id="IPR024074">
    <property type="entry name" value="AS_cat/multimer_dom_body"/>
</dbReference>
<dbReference type="EMBL" id="JBHFFA010000006">
    <property type="protein sequence ID" value="KAL2621224.1"/>
    <property type="molecule type" value="Genomic_DNA"/>
</dbReference>
<dbReference type="PANTHER" id="PTHR11587">
    <property type="entry name" value="ARGININOSUCCINATE SYNTHASE"/>
    <property type="match status" value="1"/>
</dbReference>
<dbReference type="PROSITE" id="PS00564">
    <property type="entry name" value="ARGININOSUCCIN_SYN_1"/>
    <property type="match status" value="1"/>
</dbReference>
<feature type="domain" description="Arginosuccinate synthase-like N-terminal" evidence="11">
    <location>
        <begin position="91"/>
        <end position="253"/>
    </location>
</feature>
<evidence type="ECO:0000256" key="10">
    <source>
        <dbReference type="SAM" id="MobiDB-lite"/>
    </source>
</evidence>
<keyword evidence="4" id="KW-0055">Arginine biosynthesis</keyword>
<dbReference type="FunFam" id="3.90.1260.10:FF:000007">
    <property type="entry name" value="Argininosuccinate synthase"/>
    <property type="match status" value="1"/>
</dbReference>
<evidence type="ECO:0000259" key="12">
    <source>
        <dbReference type="Pfam" id="PF20979"/>
    </source>
</evidence>
<dbReference type="CDD" id="cd01999">
    <property type="entry name" value="ASS"/>
    <property type="match status" value="1"/>
</dbReference>
<dbReference type="GO" id="GO:0006526">
    <property type="term" value="P:L-arginine biosynthetic process"/>
    <property type="evidence" value="ECO:0007669"/>
    <property type="project" value="UniProtKB-KW"/>
</dbReference>
<evidence type="ECO:0000256" key="7">
    <source>
        <dbReference type="ARBA" id="ARBA00022741"/>
    </source>
</evidence>
<dbReference type="GO" id="GO:0004055">
    <property type="term" value="F:argininosuccinate synthase activity"/>
    <property type="evidence" value="ECO:0007669"/>
    <property type="project" value="UniProtKB-EC"/>
</dbReference>
<dbReference type="NCBIfam" id="TIGR00032">
    <property type="entry name" value="argG"/>
    <property type="match status" value="1"/>
</dbReference>
<feature type="domain" description="Arginosuccinate synthase C-terminal" evidence="12">
    <location>
        <begin position="262"/>
        <end position="491"/>
    </location>
</feature>
<protein>
    <recommendedName>
        <fullName evidence="3">argininosuccinate synthase</fullName>
        <ecNumber evidence="3">6.3.4.5</ecNumber>
    </recommendedName>
    <alternativeName>
        <fullName evidence="9">Citrulline--aspartate ligase</fullName>
    </alternativeName>
</protein>
<keyword evidence="8" id="KW-0067">ATP-binding</keyword>
<evidence type="ECO:0000256" key="5">
    <source>
        <dbReference type="ARBA" id="ARBA00022598"/>
    </source>
</evidence>
<evidence type="ECO:0000256" key="1">
    <source>
        <dbReference type="ARBA" id="ARBA00004967"/>
    </source>
</evidence>
<keyword evidence="14" id="KW-1185">Reference proteome</keyword>
<evidence type="ECO:0000313" key="13">
    <source>
        <dbReference type="EMBL" id="KAL2621224.1"/>
    </source>
</evidence>
<dbReference type="InterPro" id="IPR048267">
    <property type="entry name" value="Arginosuc_syn_N"/>
</dbReference>
<evidence type="ECO:0000256" key="4">
    <source>
        <dbReference type="ARBA" id="ARBA00022571"/>
    </source>
</evidence>
<dbReference type="Pfam" id="PF00764">
    <property type="entry name" value="Arginosuc_synth"/>
    <property type="match status" value="1"/>
</dbReference>
<gene>
    <name evidence="13" type="ORF">R1flu_001429</name>
</gene>
<keyword evidence="7" id="KW-0547">Nucleotide-binding</keyword>
<comment type="pathway">
    <text evidence="1">Amino-acid biosynthesis; L-arginine biosynthesis; L-arginine from L-ornithine and carbamoyl phosphate: step 2/3.</text>
</comment>
<dbReference type="SUPFAM" id="SSF69864">
    <property type="entry name" value="Argininosuccinate synthetase, C-terminal domain"/>
    <property type="match status" value="1"/>
</dbReference>